<keyword evidence="5" id="KW-1185">Reference proteome</keyword>
<evidence type="ECO:0000256" key="1">
    <source>
        <dbReference type="ARBA" id="ARBA00022614"/>
    </source>
</evidence>
<feature type="region of interest" description="Disordered" evidence="3">
    <location>
        <begin position="1"/>
        <end position="40"/>
    </location>
</feature>
<keyword evidence="1" id="KW-0433">Leucine-rich repeat</keyword>
<dbReference type="GO" id="GO:0005737">
    <property type="term" value="C:cytoplasm"/>
    <property type="evidence" value="ECO:0007669"/>
    <property type="project" value="TreeGrafter"/>
</dbReference>
<dbReference type="VEuPathDB" id="TriTrypDB:LPMP_311070"/>
<protein>
    <recommendedName>
        <fullName evidence="6">Leucine-rich repeat protein (LRRP)</fullName>
    </recommendedName>
</protein>
<evidence type="ECO:0000256" key="2">
    <source>
        <dbReference type="ARBA" id="ARBA00022737"/>
    </source>
</evidence>
<dbReference type="EMBL" id="CP009400">
    <property type="protein sequence ID" value="AIO00695.1"/>
    <property type="molecule type" value="Genomic_DNA"/>
</dbReference>
<dbReference type="PANTHER" id="PTHR48051">
    <property type="match status" value="1"/>
</dbReference>
<keyword evidence="2" id="KW-0677">Repeat</keyword>
<dbReference type="PANTHER" id="PTHR48051:SF1">
    <property type="entry name" value="RAS SUPPRESSOR PROTEIN 1"/>
    <property type="match status" value="1"/>
</dbReference>
<evidence type="ECO:0000313" key="5">
    <source>
        <dbReference type="Proteomes" id="UP000063063"/>
    </source>
</evidence>
<proteinExistence type="predicted"/>
<evidence type="ECO:0000313" key="4">
    <source>
        <dbReference type="EMBL" id="AIO00695.1"/>
    </source>
</evidence>
<organism evidence="4 5">
    <name type="scientific">Leishmania panamensis</name>
    <dbReference type="NCBI Taxonomy" id="5679"/>
    <lineage>
        <taxon>Eukaryota</taxon>
        <taxon>Discoba</taxon>
        <taxon>Euglenozoa</taxon>
        <taxon>Kinetoplastea</taxon>
        <taxon>Metakinetoplastina</taxon>
        <taxon>Trypanosomatida</taxon>
        <taxon>Trypanosomatidae</taxon>
        <taxon>Leishmaniinae</taxon>
        <taxon>Leishmania</taxon>
        <taxon>Leishmania guyanensis species complex</taxon>
    </lineage>
</organism>
<sequence length="638" mass="70052">MATTKQQQLYLNQNNQPQVMNGSADRNAATDSAVPLGSSKRSAEHLSRVAFNNILQYTPHIPSMCCAAAHPHLRYAREAVAGTRVAKGSAHRRSDLYVCWDWTTSCEYHSLSGSEDELVSDLRQLGWWLTRPFTKDGEPMVMEVNVKRQASSHPSLSSLSSATAASAETPPKGLESVLCILTQPPFQRTDAGISCLRSLILAPNCMEVSKTAVELIGQLTHLEKLESFTQFMPLPLPLVESLTVLRLRNVRTLTSLEPLLPLSGLKRLSLCRCASLRSVAALSQLPELTELRVADCHVLDLRGDYSVCRRLTSVSMRWCRDVLHVGDLATLPNLRELDCSYSGVRDVEGLTRCTQLRRLCLRGCQSVHELFRAMDVPAALIDSAARTAVTAVSTVFLDRMRAPAIMGEGVGFSTAKKPASTGDTAAPSARIVLYPILSTRLPSSAASLSLLEELDVGESNLVSLSGLSQYAPELRHLTVRECQQLHSLSPLGELLRLTSVDASFSGVDELEGLSESVSLQYVNLNNCVRLHTAAPLARVRSLREIHLSAWNQNCIICIHSLEVNMNSESAGGRHRQRSQSELIQQSSLRLSGPVEGVNDSRIDMAVNQESSHGRLQHHVLRQEAEELLRQPLEQLLAT</sequence>
<feature type="compositionally biased region" description="Low complexity" evidence="3">
    <location>
        <begin position="1"/>
        <end position="18"/>
    </location>
</feature>
<dbReference type="AlphaFoldDB" id="A0A088RZK1"/>
<dbReference type="GeneID" id="22577533"/>
<name>A0A088RZK1_LEIPA</name>
<dbReference type="SUPFAM" id="SSF52058">
    <property type="entry name" value="L domain-like"/>
    <property type="match status" value="1"/>
</dbReference>
<dbReference type="InterPro" id="IPR032675">
    <property type="entry name" value="LRR_dom_sf"/>
</dbReference>
<gene>
    <name evidence="4" type="ORF">LPMP_311070</name>
</gene>
<accession>A0A088RZK1</accession>
<evidence type="ECO:0008006" key="6">
    <source>
        <dbReference type="Google" id="ProtNLM"/>
    </source>
</evidence>
<dbReference type="Proteomes" id="UP000063063">
    <property type="component" value="Chromosome 31"/>
</dbReference>
<dbReference type="Gene3D" id="3.80.10.10">
    <property type="entry name" value="Ribonuclease Inhibitor"/>
    <property type="match status" value="2"/>
</dbReference>
<dbReference type="RefSeq" id="XP_010701495.1">
    <property type="nucleotide sequence ID" value="XM_010703193.1"/>
</dbReference>
<dbReference type="InterPro" id="IPR050216">
    <property type="entry name" value="LRR_domain-containing"/>
</dbReference>
<evidence type="ECO:0000256" key="3">
    <source>
        <dbReference type="SAM" id="MobiDB-lite"/>
    </source>
</evidence>
<dbReference type="VEuPathDB" id="TriTrypDB:LPAL13_310017500"/>
<dbReference type="OrthoDB" id="264571at2759"/>
<dbReference type="eggNOG" id="ENOG502SMGI">
    <property type="taxonomic scope" value="Eukaryota"/>
</dbReference>
<reference evidence="4 5" key="1">
    <citation type="journal article" date="2015" name="Sci. Rep.">
        <title>The genome of Leishmania panamensis: insights into genomics of the L. (Viannia) subgenus.</title>
        <authorList>
            <person name="Llanes A."/>
            <person name="Restrepo C.M."/>
            <person name="Vecchio G.D."/>
            <person name="Anguizola F.J."/>
            <person name="Lleonart R."/>
        </authorList>
    </citation>
    <scope>NUCLEOTIDE SEQUENCE [LARGE SCALE GENOMIC DNA]</scope>
    <source>
        <strain evidence="4 5">MHOM/PA/94/PSC-1</strain>
    </source>
</reference>
<dbReference type="KEGG" id="lpan:LPMP_311070"/>